<dbReference type="AlphaFoldDB" id="A0AA96ZV30"/>
<reference evidence="1 2" key="1">
    <citation type="submission" date="2023-07" db="EMBL/GenBank/DDBJ databases">
        <title>Closed genome sequence of Methanosarcinaceae archaeon Am2.</title>
        <authorList>
            <person name="Poehlein A."/>
            <person name="Protasov E."/>
            <person name="Platt K."/>
            <person name="Reeh H."/>
            <person name="Daniel R."/>
            <person name="Brune A."/>
        </authorList>
    </citation>
    <scope>NUCLEOTIDE SEQUENCE [LARGE SCALE GENOMIC DNA]</scope>
    <source>
        <strain evidence="1 2">Am2</strain>
    </source>
</reference>
<organism evidence="1 2">
    <name type="scientific">Methanolapillus ohkumae</name>
    <dbReference type="NCBI Taxonomy" id="3028298"/>
    <lineage>
        <taxon>Archaea</taxon>
        <taxon>Methanobacteriati</taxon>
        <taxon>Methanobacteriota</taxon>
        <taxon>Stenosarchaea group</taxon>
        <taxon>Methanomicrobia</taxon>
        <taxon>Methanosarcinales</taxon>
        <taxon>Methanosarcinaceae</taxon>
        <taxon>Methanolapillus</taxon>
    </lineage>
</organism>
<protein>
    <submittedName>
        <fullName evidence="1">Uncharacterized protein</fullName>
    </submittedName>
</protein>
<evidence type="ECO:0000313" key="1">
    <source>
        <dbReference type="EMBL" id="WNY26405.1"/>
    </source>
</evidence>
<proteinExistence type="predicted"/>
<keyword evidence="2" id="KW-1185">Reference proteome</keyword>
<evidence type="ECO:0000313" key="2">
    <source>
        <dbReference type="Proteomes" id="UP001304970"/>
    </source>
</evidence>
<dbReference type="Proteomes" id="UP001304970">
    <property type="component" value="Chromosome"/>
</dbReference>
<dbReference type="EMBL" id="CP131061">
    <property type="protein sequence ID" value="WNY26405.1"/>
    <property type="molecule type" value="Genomic_DNA"/>
</dbReference>
<sequence length="88" mass="10362">MDFKPVYFLSLSKYLVKIAEQSGLNSESVYRAAIGRAYYASFLKAREYALEIWVLPNQKPEKTIPFWRHVIKNQTRIPRKPLAKIYPN</sequence>
<dbReference type="Gene3D" id="1.20.120.330">
    <property type="entry name" value="Nucleotidyltransferases domain 2"/>
    <property type="match status" value="1"/>
</dbReference>
<gene>
    <name evidence="1" type="ORF">MsAm2_01660</name>
</gene>
<dbReference type="GeneID" id="89227566"/>
<name>A0AA96ZV30_9EURY</name>
<accession>A0AA96ZV30</accession>
<dbReference type="RefSeq" id="WP_338097936.1">
    <property type="nucleotide sequence ID" value="NZ_CP131061.1"/>
</dbReference>